<protein>
    <submittedName>
        <fullName evidence="1">Uncharacterized protein</fullName>
    </submittedName>
</protein>
<accession>A0A8S5S0J6</accession>
<dbReference type="EMBL" id="BK032511">
    <property type="protein sequence ID" value="DAF44502.1"/>
    <property type="molecule type" value="Genomic_DNA"/>
</dbReference>
<organism evidence="1">
    <name type="scientific">Podoviridae sp. ct8Lf7</name>
    <dbReference type="NCBI Taxonomy" id="2827723"/>
    <lineage>
        <taxon>Viruses</taxon>
        <taxon>Duplodnaviria</taxon>
        <taxon>Heunggongvirae</taxon>
        <taxon>Uroviricota</taxon>
        <taxon>Caudoviricetes</taxon>
    </lineage>
</organism>
<reference evidence="1" key="1">
    <citation type="journal article" date="2021" name="Proc. Natl. Acad. Sci. U.S.A.">
        <title>A Catalog of Tens of Thousands of Viruses from Human Metagenomes Reveals Hidden Associations with Chronic Diseases.</title>
        <authorList>
            <person name="Tisza M.J."/>
            <person name="Buck C.B."/>
        </authorList>
    </citation>
    <scope>NUCLEOTIDE SEQUENCE</scope>
    <source>
        <strain evidence="1">Ct8Lf7</strain>
    </source>
</reference>
<evidence type="ECO:0000313" key="1">
    <source>
        <dbReference type="EMBL" id="DAF44502.1"/>
    </source>
</evidence>
<sequence length="78" mass="8288">MSSLPYRISHLTLEALPILTAMGFSTSEISVSVSPLNFNLNVLSKLDPVLESYLVTPYNAFISVPSLVDVSTGSVGSV</sequence>
<name>A0A8S5S0J6_9CAUD</name>
<proteinExistence type="predicted"/>